<gene>
    <name evidence="2" type="ORF">GCM10023322_28900</name>
</gene>
<protein>
    <submittedName>
        <fullName evidence="2">CHAT domain-containing protein</fullName>
    </submittedName>
</protein>
<sequence>MSSSALEQITALLEEYERTGEPETLGVDTSEQQRVLGAAVGDRGAGRAAARTLATLHWYRYLVLPGLDGLRERRAAVDLYRRLARKDPDAVPELIRDECRDGAGTGLDDLSAVLLSPQQAARVDRLWQRHGAGDAKALGLLISLHQEWLRSVKEQRDRPGVLLRAALLTDLTDALVAFARASRNGTEYAAALDCAEKAVAATTARDPHRPARLTRHGLMLELCFDSGAGPRALELAVDSYRRAAQLSWRSRPTDLNCASRLGSALSRLHEIPGRATVGSLIEAVATWRDVLISTDPGDQELQPRLDRLNAVANLLVERVGVDVVETIVNAAQEPETIDRLFRRCQELTDRMDFDTSLQDERLDTAMMLFAAVPAFHPDRPDALLLLGDAEFDRWQYGGDLDGAACAMTWAHTALDAAGPEHPLRRRILNRLAGAAGTVGLQTRDEDLVEVALNAARTALELTDEQSEHRATQLGVLGDAYARAGRLAGSPELMDEAVRHQREAVAHTPAGHDVDPARLMSLAGALVERDLLAPDDALLAEAVAVNRRALAAVRQDDPRRVGFLFNLAASLQQHAVRRGDLADLLEVERLYQDAFALLPSGHPDEPRIRSSIASGRYERYLVGGDLDALTGARELARQALDATAADHHWWPLRAALLARCAAELARLGGPDAGPARTEAITTYAALAASPVTDAHERINAERQQAELAAEAADPAARLAALNRAVRRIPAAVSRSESDLRRLSVLANVGGLASEAAAAAIAADDLDAAVELLEHGRGLLFNEARGIRAGWAQLRAVDPRLAAELDRVEQELSEADLYTHVSKFSITVGLKESATSGEDPEAVTTEWDPRPEWSRRTRELATERARLLDRIRLLPGFADLLRPPSLPVLRERLGGLPIVMLNTHGDQGDALLIPAEPDRPVEHVRLPELRETALRRQVTLMYAAVLDATNPAVPLDRRVRAQEDLLGVLAWLWDAVTGPVLDRIAAVGGPPPRIWWCPVGTLARLPLHAAGHHGEAGRPRTALDRAVSSYTPTLTSLAHAVAEQPLRPTTPTALIVGVPDAERSAALPEVRAEVEQVARLIPGSALLTGERVAPDAVRQLLRVHPIAHFACHGRADTSISSGLRSGLDLGDSATLSSHMVRSYRLAQPELAFLSACSTAETHPTFTDEPLNLASAFQLAGFRGVIGTMWPTTDSARIARSFYAALTTDGTAPPETAAAAQALTDTARAVRDEFPTTPTRWAGYVHVGVNQPLSTTDVRT</sequence>
<keyword evidence="3" id="KW-1185">Reference proteome</keyword>
<dbReference type="InterPro" id="IPR024983">
    <property type="entry name" value="CHAT_dom"/>
</dbReference>
<dbReference type="RefSeq" id="WP_345629805.1">
    <property type="nucleotide sequence ID" value="NZ_BAABJQ010000007.1"/>
</dbReference>
<evidence type="ECO:0000259" key="1">
    <source>
        <dbReference type="Pfam" id="PF12770"/>
    </source>
</evidence>
<accession>A0ABP9RRS4</accession>
<dbReference type="EMBL" id="BAABJQ010000007">
    <property type="protein sequence ID" value="GAA5185302.1"/>
    <property type="molecule type" value="Genomic_DNA"/>
</dbReference>
<dbReference type="Gene3D" id="1.25.40.10">
    <property type="entry name" value="Tetratricopeptide repeat domain"/>
    <property type="match status" value="1"/>
</dbReference>
<dbReference type="InterPro" id="IPR011990">
    <property type="entry name" value="TPR-like_helical_dom_sf"/>
</dbReference>
<reference evidence="3" key="1">
    <citation type="journal article" date="2019" name="Int. J. Syst. Evol. Microbiol.">
        <title>The Global Catalogue of Microorganisms (GCM) 10K type strain sequencing project: providing services to taxonomists for standard genome sequencing and annotation.</title>
        <authorList>
            <consortium name="The Broad Institute Genomics Platform"/>
            <consortium name="The Broad Institute Genome Sequencing Center for Infectious Disease"/>
            <person name="Wu L."/>
            <person name="Ma J."/>
        </authorList>
    </citation>
    <scope>NUCLEOTIDE SEQUENCE [LARGE SCALE GENOMIC DNA]</scope>
    <source>
        <strain evidence="3">JCM 18304</strain>
    </source>
</reference>
<organism evidence="2 3">
    <name type="scientific">Rugosimonospora acidiphila</name>
    <dbReference type="NCBI Taxonomy" id="556531"/>
    <lineage>
        <taxon>Bacteria</taxon>
        <taxon>Bacillati</taxon>
        <taxon>Actinomycetota</taxon>
        <taxon>Actinomycetes</taxon>
        <taxon>Micromonosporales</taxon>
        <taxon>Micromonosporaceae</taxon>
        <taxon>Rugosimonospora</taxon>
    </lineage>
</organism>
<comment type="caution">
    <text evidence="2">The sequence shown here is derived from an EMBL/GenBank/DDBJ whole genome shotgun (WGS) entry which is preliminary data.</text>
</comment>
<evidence type="ECO:0000313" key="3">
    <source>
        <dbReference type="Proteomes" id="UP001501570"/>
    </source>
</evidence>
<name>A0ABP9RRS4_9ACTN</name>
<feature type="domain" description="CHAT" evidence="1">
    <location>
        <begin position="967"/>
        <end position="1245"/>
    </location>
</feature>
<dbReference type="Proteomes" id="UP001501570">
    <property type="component" value="Unassembled WGS sequence"/>
</dbReference>
<proteinExistence type="predicted"/>
<dbReference type="Pfam" id="PF12770">
    <property type="entry name" value="CHAT"/>
    <property type="match status" value="1"/>
</dbReference>
<evidence type="ECO:0000313" key="2">
    <source>
        <dbReference type="EMBL" id="GAA5185302.1"/>
    </source>
</evidence>